<dbReference type="GO" id="GO:0005764">
    <property type="term" value="C:lysosome"/>
    <property type="evidence" value="ECO:0007669"/>
    <property type="project" value="UniProtKB-SubCell"/>
</dbReference>
<name>A0A8J4Y7M6_CHIOP</name>
<dbReference type="EC" id="3.5.1.23" evidence="2"/>
<comment type="caution">
    <text evidence="6">The sequence shown here is derived from an EMBL/GenBank/DDBJ whole genome shotgun (WGS) entry which is preliminary data.</text>
</comment>
<keyword evidence="3" id="KW-0378">Hydrolase</keyword>
<keyword evidence="7" id="KW-1185">Reference proteome</keyword>
<sequence>MAVMNKFTFSLDERFTINGGYVGLLEWMLLKDHKQKWMAFITREVMEQADSYDAAKNTLSHSRLLSPVYFILGGVQPGQGTIITRWRDNFHTDDLGSKVAGSDSWFLVETNYDQWNKPPFYDDRRSPAVHCLRGAGQANASLALIYNVLSTRPMLNKLTTYTSLMQVNDGHLGAWLRSCDDPCWPW</sequence>
<evidence type="ECO:0000259" key="5">
    <source>
        <dbReference type="Pfam" id="PF02275"/>
    </source>
</evidence>
<dbReference type="AlphaFoldDB" id="A0A8J4Y7M6"/>
<dbReference type="Proteomes" id="UP000770661">
    <property type="component" value="Unassembled WGS sequence"/>
</dbReference>
<evidence type="ECO:0000256" key="1">
    <source>
        <dbReference type="ARBA" id="ARBA00004371"/>
    </source>
</evidence>
<comment type="subcellular location">
    <subcellularLocation>
        <location evidence="1">Lysosome</location>
    </subcellularLocation>
</comment>
<gene>
    <name evidence="6" type="primary">Asah1</name>
    <name evidence="6" type="ORF">GWK47_043587</name>
</gene>
<dbReference type="GO" id="GO:0017040">
    <property type="term" value="F:N-acylsphingosine amidohydrolase activity"/>
    <property type="evidence" value="ECO:0007669"/>
    <property type="project" value="UniProtKB-EC"/>
</dbReference>
<dbReference type="InterPro" id="IPR029132">
    <property type="entry name" value="CBAH/NAAA_C"/>
</dbReference>
<reference evidence="6" key="1">
    <citation type="submission" date="2020-07" db="EMBL/GenBank/DDBJ databases">
        <title>The High-quality genome of the commercially important snow crab, Chionoecetes opilio.</title>
        <authorList>
            <person name="Jeong J.-H."/>
            <person name="Ryu S."/>
        </authorList>
    </citation>
    <scope>NUCLEOTIDE SEQUENCE</scope>
    <source>
        <strain evidence="6">MADBK_172401_WGS</strain>
        <tissue evidence="6">Digestive gland</tissue>
    </source>
</reference>
<dbReference type="PANTHER" id="PTHR28583:SF1">
    <property type="entry name" value="ACID CERAMIDASE"/>
    <property type="match status" value="1"/>
</dbReference>
<protein>
    <recommendedName>
        <fullName evidence="2">ceramidase</fullName>
        <ecNumber evidence="2">3.5.1.23</ecNumber>
    </recommendedName>
</protein>
<dbReference type="Pfam" id="PF02275">
    <property type="entry name" value="CBAH"/>
    <property type="match status" value="1"/>
</dbReference>
<evidence type="ECO:0000256" key="3">
    <source>
        <dbReference type="ARBA" id="ARBA00022801"/>
    </source>
</evidence>
<dbReference type="EMBL" id="JACEEZ010008894">
    <property type="protein sequence ID" value="KAG0722933.1"/>
    <property type="molecule type" value="Genomic_DNA"/>
</dbReference>
<proteinExistence type="predicted"/>
<accession>A0A8J4Y7M6</accession>
<dbReference type="OrthoDB" id="5273684at2759"/>
<evidence type="ECO:0000313" key="7">
    <source>
        <dbReference type="Proteomes" id="UP000770661"/>
    </source>
</evidence>
<evidence type="ECO:0000313" key="6">
    <source>
        <dbReference type="EMBL" id="KAG0722933.1"/>
    </source>
</evidence>
<dbReference type="PANTHER" id="PTHR28583">
    <property type="entry name" value="ACID AMIDASE"/>
    <property type="match status" value="1"/>
</dbReference>
<feature type="domain" description="Choloylglycine hydrolase/NAAA C-terminal" evidence="5">
    <location>
        <begin position="7"/>
        <end position="116"/>
    </location>
</feature>
<organism evidence="6 7">
    <name type="scientific">Chionoecetes opilio</name>
    <name type="common">Atlantic snow crab</name>
    <name type="synonym">Cancer opilio</name>
    <dbReference type="NCBI Taxonomy" id="41210"/>
    <lineage>
        <taxon>Eukaryota</taxon>
        <taxon>Metazoa</taxon>
        <taxon>Ecdysozoa</taxon>
        <taxon>Arthropoda</taxon>
        <taxon>Crustacea</taxon>
        <taxon>Multicrustacea</taxon>
        <taxon>Malacostraca</taxon>
        <taxon>Eumalacostraca</taxon>
        <taxon>Eucarida</taxon>
        <taxon>Decapoda</taxon>
        <taxon>Pleocyemata</taxon>
        <taxon>Brachyura</taxon>
        <taxon>Eubrachyura</taxon>
        <taxon>Majoidea</taxon>
        <taxon>Majidae</taxon>
        <taxon>Chionoecetes</taxon>
    </lineage>
</organism>
<evidence type="ECO:0000256" key="4">
    <source>
        <dbReference type="ARBA" id="ARBA00023228"/>
    </source>
</evidence>
<keyword evidence="4" id="KW-0458">Lysosome</keyword>
<evidence type="ECO:0000256" key="2">
    <source>
        <dbReference type="ARBA" id="ARBA00011891"/>
    </source>
</evidence>